<gene>
    <name evidence="2" type="ORF">DXC40_08410</name>
</gene>
<sequence>MSRVLALLRQNTTDLYNYFHKSYKTKREEIIVKYDECRVILACNLFEYRAINGLSQEDLALQIGIEVKTYARIERAEGHTNLKILDRISRGTGMTPAQLLTPFCQSIPVASNQ</sequence>
<proteinExistence type="predicted"/>
<dbReference type="EMBL" id="QVME01000003">
    <property type="protein sequence ID" value="RGE68346.1"/>
    <property type="molecule type" value="Genomic_DNA"/>
</dbReference>
<organism evidence="2 3">
    <name type="scientific">Anaerotruncus colihominis</name>
    <dbReference type="NCBI Taxonomy" id="169435"/>
    <lineage>
        <taxon>Bacteria</taxon>
        <taxon>Bacillati</taxon>
        <taxon>Bacillota</taxon>
        <taxon>Clostridia</taxon>
        <taxon>Eubacteriales</taxon>
        <taxon>Oscillospiraceae</taxon>
        <taxon>Anaerotruncus</taxon>
    </lineage>
</organism>
<name>A0A3E3IMS5_9FIRM</name>
<accession>A0A3E3IMS5</accession>
<dbReference type="InterPro" id="IPR001387">
    <property type="entry name" value="Cro/C1-type_HTH"/>
</dbReference>
<dbReference type="OrthoDB" id="1692255at2"/>
<dbReference type="Proteomes" id="UP000260828">
    <property type="component" value="Unassembled WGS sequence"/>
</dbReference>
<dbReference type="Pfam" id="PF01381">
    <property type="entry name" value="HTH_3"/>
    <property type="match status" value="1"/>
</dbReference>
<dbReference type="PROSITE" id="PS50943">
    <property type="entry name" value="HTH_CROC1"/>
    <property type="match status" value="1"/>
</dbReference>
<dbReference type="InterPro" id="IPR010982">
    <property type="entry name" value="Lambda_DNA-bd_dom_sf"/>
</dbReference>
<feature type="domain" description="HTH cro/C1-type" evidence="1">
    <location>
        <begin position="47"/>
        <end position="99"/>
    </location>
</feature>
<evidence type="ECO:0000313" key="2">
    <source>
        <dbReference type="EMBL" id="RGE68346.1"/>
    </source>
</evidence>
<reference evidence="2 3" key="1">
    <citation type="submission" date="2018-08" db="EMBL/GenBank/DDBJ databases">
        <title>A genome reference for cultivated species of the human gut microbiota.</title>
        <authorList>
            <person name="Zou Y."/>
            <person name="Xue W."/>
            <person name="Luo G."/>
        </authorList>
    </citation>
    <scope>NUCLEOTIDE SEQUENCE [LARGE SCALE GENOMIC DNA]</scope>
    <source>
        <strain evidence="2 3">TF05-12AC</strain>
    </source>
</reference>
<dbReference type="Gene3D" id="1.10.260.40">
    <property type="entry name" value="lambda repressor-like DNA-binding domains"/>
    <property type="match status" value="1"/>
</dbReference>
<protein>
    <submittedName>
        <fullName evidence="2">XRE family transcriptional regulator</fullName>
    </submittedName>
</protein>
<evidence type="ECO:0000313" key="3">
    <source>
        <dbReference type="Proteomes" id="UP000260828"/>
    </source>
</evidence>
<dbReference type="SUPFAM" id="SSF47413">
    <property type="entry name" value="lambda repressor-like DNA-binding domains"/>
    <property type="match status" value="1"/>
</dbReference>
<dbReference type="SMART" id="SM00530">
    <property type="entry name" value="HTH_XRE"/>
    <property type="match status" value="1"/>
</dbReference>
<comment type="caution">
    <text evidence="2">The sequence shown here is derived from an EMBL/GenBank/DDBJ whole genome shotgun (WGS) entry which is preliminary data.</text>
</comment>
<dbReference type="AlphaFoldDB" id="A0A3E3IMS5"/>
<dbReference type="GO" id="GO:0003677">
    <property type="term" value="F:DNA binding"/>
    <property type="evidence" value="ECO:0007669"/>
    <property type="project" value="InterPro"/>
</dbReference>
<dbReference type="CDD" id="cd00093">
    <property type="entry name" value="HTH_XRE"/>
    <property type="match status" value="1"/>
</dbReference>
<evidence type="ECO:0000259" key="1">
    <source>
        <dbReference type="PROSITE" id="PS50943"/>
    </source>
</evidence>